<comment type="similarity">
    <text evidence="2">Belongs to the ATP-dependent AMP-binding enzyme family.</text>
</comment>
<evidence type="ECO:0000256" key="7">
    <source>
        <dbReference type="ARBA" id="ARBA00023140"/>
    </source>
</evidence>
<evidence type="ECO:0000256" key="10">
    <source>
        <dbReference type="ARBA" id="ARBA00048497"/>
    </source>
</evidence>
<sequence>MPVRLLRGLLPLRLGASRCMAAGPVAGWSGLPSRYRLSTSVGLRKYVPVVVPAADEDKVVRSPYSDVELPECNLADFVWKNVHQWPDNIAMICGMTGRQYTYDMAYGMSRKFGSAMIRMGAKKGDVFAMVVPNIPEFPIAFLGAVGVGLTPTTMNPTYRPEEIARQLENSQARFIITIGLFLPNIRQACEIYSGIEKIIVLGMEEKPADCASFIEMLIYDDGSLYDQDRSCDPHNDLAALPYSSGTTGPPKGVSLTHFNMVSNLVQLLHPQVNNLRECNPTSKSNQEITVAVLPFFHIYAMTAIMNLGLHLGAKIITLPKFEPEAYLKALVTYKPTFLHLVPPLVSFLSTNPAVKAQHLASLEAVIGGAAPFGPALIEKLMEKCKPNVVNFREGFGMTESSPVSHVQPEENAVLGGCGHPIPNTLAKIVDLETGVALGPNEDGELLVAGPQVMKGYFKNKKATNKTIVDGWLRTGDIAKFDETGQFMIVDRLKELIKVKGLQVAPSELEDLIRRHEGVNDVAVVGVPDERSGELPRAYVVRKNRNVLEQDIIDFVAERVAPHKKLGAGVMFVETLPKNQTGKILRRELKAQVFKGSFGY</sequence>
<dbReference type="InterPro" id="IPR025110">
    <property type="entry name" value="AMP-bd_C"/>
</dbReference>
<dbReference type="FunFam" id="3.40.50.12780:FF:000003">
    <property type="entry name" value="Long-chain-fatty-acid--CoA ligase FadD"/>
    <property type="match status" value="1"/>
</dbReference>
<evidence type="ECO:0000256" key="4">
    <source>
        <dbReference type="ARBA" id="ARBA00019043"/>
    </source>
</evidence>
<keyword evidence="6" id="KW-0067">ATP-binding</keyword>
<dbReference type="AlphaFoldDB" id="A0A553PH51"/>
<keyword evidence="15" id="KW-1185">Reference proteome</keyword>
<dbReference type="PANTHER" id="PTHR24096">
    <property type="entry name" value="LONG-CHAIN-FATTY-ACID--COA LIGASE"/>
    <property type="match status" value="1"/>
</dbReference>
<evidence type="ECO:0000259" key="13">
    <source>
        <dbReference type="Pfam" id="PF13193"/>
    </source>
</evidence>
<comment type="subcellular location">
    <subcellularLocation>
        <location evidence="1">Peroxisome</location>
    </subcellularLocation>
</comment>
<keyword evidence="7" id="KW-0576">Peroxisome</keyword>
<comment type="caution">
    <text evidence="14">The sequence shown here is derived from an EMBL/GenBank/DDBJ whole genome shotgun (WGS) entry which is preliminary data.</text>
</comment>
<dbReference type="EMBL" id="VCGU01000004">
    <property type="protein sequence ID" value="TRY77011.1"/>
    <property type="molecule type" value="Genomic_DNA"/>
</dbReference>
<evidence type="ECO:0000256" key="1">
    <source>
        <dbReference type="ARBA" id="ARBA00004275"/>
    </source>
</evidence>
<evidence type="ECO:0000313" key="15">
    <source>
        <dbReference type="Proteomes" id="UP000318571"/>
    </source>
</evidence>
<dbReference type="InterPro" id="IPR042099">
    <property type="entry name" value="ANL_N_sf"/>
</dbReference>
<dbReference type="GO" id="GO:0005524">
    <property type="term" value="F:ATP binding"/>
    <property type="evidence" value="ECO:0007669"/>
    <property type="project" value="UniProtKB-KW"/>
</dbReference>
<dbReference type="PROSITE" id="PS00455">
    <property type="entry name" value="AMP_BINDING"/>
    <property type="match status" value="1"/>
</dbReference>
<dbReference type="GO" id="GO:0016405">
    <property type="term" value="F:CoA-ligase activity"/>
    <property type="evidence" value="ECO:0007669"/>
    <property type="project" value="TreeGrafter"/>
</dbReference>
<dbReference type="InterPro" id="IPR045851">
    <property type="entry name" value="AMP-bd_C_sf"/>
</dbReference>
<dbReference type="Proteomes" id="UP000318571">
    <property type="component" value="Chromosome 5"/>
</dbReference>
<comment type="catalytic activity">
    <reaction evidence="10">
        <text>firefly D-luciferin + ATP + O2 = firefly oxyluciferin + hnu + AMP + CO2 + diphosphate</text>
        <dbReference type="Rhea" id="RHEA:10732"/>
        <dbReference type="ChEBI" id="CHEBI:15379"/>
        <dbReference type="ChEBI" id="CHEBI:16526"/>
        <dbReference type="ChEBI" id="CHEBI:16792"/>
        <dbReference type="ChEBI" id="CHEBI:30212"/>
        <dbReference type="ChEBI" id="CHEBI:30616"/>
        <dbReference type="ChEBI" id="CHEBI:33019"/>
        <dbReference type="ChEBI" id="CHEBI:58038"/>
        <dbReference type="ChEBI" id="CHEBI:456215"/>
        <dbReference type="EC" id="1.13.12.7"/>
    </reaction>
</comment>
<feature type="signal peptide" evidence="11">
    <location>
        <begin position="1"/>
        <end position="21"/>
    </location>
</feature>
<evidence type="ECO:0000256" key="3">
    <source>
        <dbReference type="ARBA" id="ARBA00012532"/>
    </source>
</evidence>
<feature type="domain" description="AMP-binding enzyme C-terminal" evidence="13">
    <location>
        <begin position="507"/>
        <end position="582"/>
    </location>
</feature>
<dbReference type="OMA" id="IGRFKEM"/>
<reference evidence="14 15" key="1">
    <citation type="journal article" date="2018" name="Nat. Ecol. Evol.">
        <title>Genomic signatures of mitonuclear coevolution across populations of Tigriopus californicus.</title>
        <authorList>
            <person name="Barreto F.S."/>
            <person name="Watson E.T."/>
            <person name="Lima T.G."/>
            <person name="Willett C.S."/>
            <person name="Edmands S."/>
            <person name="Li W."/>
            <person name="Burton R.S."/>
        </authorList>
    </citation>
    <scope>NUCLEOTIDE SEQUENCE [LARGE SCALE GENOMIC DNA]</scope>
    <source>
        <strain evidence="14 15">San Diego</strain>
    </source>
</reference>
<keyword evidence="5" id="KW-0547">Nucleotide-binding</keyword>
<evidence type="ECO:0000256" key="8">
    <source>
        <dbReference type="ARBA" id="ARBA00023223"/>
    </source>
</evidence>
<feature type="domain" description="AMP-dependent synthetase/ligase" evidence="12">
    <location>
        <begin position="79"/>
        <end position="457"/>
    </location>
</feature>
<dbReference type="InterPro" id="IPR000873">
    <property type="entry name" value="AMP-dep_synth/lig_dom"/>
</dbReference>
<keyword evidence="11" id="KW-0732">Signal</keyword>
<organism evidence="14 15">
    <name type="scientific">Tigriopus californicus</name>
    <name type="common">Marine copepod</name>
    <dbReference type="NCBI Taxonomy" id="6832"/>
    <lineage>
        <taxon>Eukaryota</taxon>
        <taxon>Metazoa</taxon>
        <taxon>Ecdysozoa</taxon>
        <taxon>Arthropoda</taxon>
        <taxon>Crustacea</taxon>
        <taxon>Multicrustacea</taxon>
        <taxon>Hexanauplia</taxon>
        <taxon>Copepoda</taxon>
        <taxon>Harpacticoida</taxon>
        <taxon>Harpacticidae</taxon>
        <taxon>Tigriopus</taxon>
    </lineage>
</organism>
<dbReference type="GO" id="GO:0005777">
    <property type="term" value="C:peroxisome"/>
    <property type="evidence" value="ECO:0007669"/>
    <property type="project" value="UniProtKB-SubCell"/>
</dbReference>
<dbReference type="SUPFAM" id="SSF56801">
    <property type="entry name" value="Acetyl-CoA synthetase-like"/>
    <property type="match status" value="1"/>
</dbReference>
<evidence type="ECO:0000256" key="11">
    <source>
        <dbReference type="SAM" id="SignalP"/>
    </source>
</evidence>
<evidence type="ECO:0000256" key="5">
    <source>
        <dbReference type="ARBA" id="ARBA00022741"/>
    </source>
</evidence>
<dbReference type="InterPro" id="IPR020845">
    <property type="entry name" value="AMP-binding_CS"/>
</dbReference>
<dbReference type="PANTHER" id="PTHR24096:SF422">
    <property type="entry name" value="BCDNA.GH02901"/>
    <property type="match status" value="1"/>
</dbReference>
<evidence type="ECO:0000256" key="9">
    <source>
        <dbReference type="ARBA" id="ARBA00023262"/>
    </source>
</evidence>
<evidence type="ECO:0000313" key="14">
    <source>
        <dbReference type="EMBL" id="TRY77011.1"/>
    </source>
</evidence>
<dbReference type="Pfam" id="PF13193">
    <property type="entry name" value="AMP-binding_C"/>
    <property type="match status" value="1"/>
</dbReference>
<dbReference type="STRING" id="6832.A0A553PH51"/>
<evidence type="ECO:0000256" key="6">
    <source>
        <dbReference type="ARBA" id="ARBA00022840"/>
    </source>
</evidence>
<evidence type="ECO:0000259" key="12">
    <source>
        <dbReference type="Pfam" id="PF00501"/>
    </source>
</evidence>
<dbReference type="FunFam" id="3.30.300.30:FF:000007">
    <property type="entry name" value="4-coumarate--CoA ligase 2"/>
    <property type="match status" value="1"/>
</dbReference>
<proteinExistence type="inferred from homology"/>
<dbReference type="GO" id="GO:0008218">
    <property type="term" value="P:bioluminescence"/>
    <property type="evidence" value="ECO:0007669"/>
    <property type="project" value="UniProtKB-KW"/>
</dbReference>
<dbReference type="Pfam" id="PF00501">
    <property type="entry name" value="AMP-binding"/>
    <property type="match status" value="1"/>
</dbReference>
<evidence type="ECO:0000256" key="2">
    <source>
        <dbReference type="ARBA" id="ARBA00006432"/>
    </source>
</evidence>
<dbReference type="OrthoDB" id="10253869at2759"/>
<keyword evidence="9" id="KW-0599">Photoprotein</keyword>
<dbReference type="EC" id="1.13.12.7" evidence="3"/>
<keyword evidence="8" id="KW-0455">Luminescence</keyword>
<dbReference type="Gene3D" id="3.40.50.12780">
    <property type="entry name" value="N-terminal domain of ligase-like"/>
    <property type="match status" value="1"/>
</dbReference>
<feature type="chain" id="PRO_5021764017" description="Luciferin 4-monooxygenase" evidence="11">
    <location>
        <begin position="22"/>
        <end position="599"/>
    </location>
</feature>
<dbReference type="Gene3D" id="3.30.300.30">
    <property type="match status" value="1"/>
</dbReference>
<accession>A0A553PH51</accession>
<dbReference type="CDD" id="cd05911">
    <property type="entry name" value="Firefly_Luc_like"/>
    <property type="match status" value="1"/>
</dbReference>
<gene>
    <name evidence="14" type="ORF">TCAL_06363</name>
</gene>
<name>A0A553PH51_TIGCA</name>
<protein>
    <recommendedName>
        <fullName evidence="4">Luciferin 4-monooxygenase</fullName>
        <ecNumber evidence="3">1.13.12.7</ecNumber>
    </recommendedName>
</protein>